<evidence type="ECO:0000259" key="6">
    <source>
        <dbReference type="Pfam" id="PF00441"/>
    </source>
</evidence>
<dbReference type="SUPFAM" id="SSF56645">
    <property type="entry name" value="Acyl-CoA dehydrogenase NM domain-like"/>
    <property type="match status" value="1"/>
</dbReference>
<dbReference type="PANTHER" id="PTHR48083">
    <property type="entry name" value="MEDIUM-CHAIN SPECIFIC ACYL-COA DEHYDROGENASE, MITOCHONDRIAL-RELATED"/>
    <property type="match status" value="1"/>
</dbReference>
<dbReference type="Pfam" id="PF02771">
    <property type="entry name" value="Acyl-CoA_dh_N"/>
    <property type="match status" value="1"/>
</dbReference>
<dbReference type="GO" id="GO:0005737">
    <property type="term" value="C:cytoplasm"/>
    <property type="evidence" value="ECO:0007669"/>
    <property type="project" value="TreeGrafter"/>
</dbReference>
<dbReference type="SUPFAM" id="SSF47203">
    <property type="entry name" value="Acyl-CoA dehydrogenase C-terminal domain-like"/>
    <property type="match status" value="1"/>
</dbReference>
<evidence type="ECO:0000259" key="8">
    <source>
        <dbReference type="Pfam" id="PF02771"/>
    </source>
</evidence>
<dbReference type="InterPro" id="IPR006091">
    <property type="entry name" value="Acyl-CoA_Oxase/DH_mid-dom"/>
</dbReference>
<reference evidence="9 10" key="1">
    <citation type="submission" date="2018-07" db="EMBL/GenBank/DDBJ databases">
        <title>Genomic Encyclopedia of Type Strains, Phase IV (KMG-IV): sequencing the most valuable type-strain genomes for metagenomic binning, comparative biology and taxonomic classification.</title>
        <authorList>
            <person name="Goeker M."/>
        </authorList>
    </citation>
    <scope>NUCLEOTIDE SEQUENCE [LARGE SCALE GENOMIC DNA]</scope>
    <source>
        <strain evidence="9 10">DSM 21634</strain>
    </source>
</reference>
<dbReference type="EMBL" id="QPJK01000008">
    <property type="protein sequence ID" value="RCW67963.1"/>
    <property type="molecule type" value="Genomic_DNA"/>
</dbReference>
<dbReference type="Pfam" id="PF00441">
    <property type="entry name" value="Acyl-CoA_dh_1"/>
    <property type="match status" value="1"/>
</dbReference>
<dbReference type="PIRSF" id="PIRSF016578">
    <property type="entry name" value="HsaA"/>
    <property type="match status" value="1"/>
</dbReference>
<dbReference type="InterPro" id="IPR036250">
    <property type="entry name" value="AcylCo_DH-like_C"/>
</dbReference>
<dbReference type="GO" id="GO:0050660">
    <property type="term" value="F:flavin adenine dinucleotide binding"/>
    <property type="evidence" value="ECO:0007669"/>
    <property type="project" value="InterPro"/>
</dbReference>
<evidence type="ECO:0000313" key="9">
    <source>
        <dbReference type="EMBL" id="RCW67963.1"/>
    </source>
</evidence>
<dbReference type="Pfam" id="PF02770">
    <property type="entry name" value="Acyl-CoA_dh_M"/>
    <property type="match status" value="1"/>
</dbReference>
<dbReference type="AlphaFoldDB" id="A0A368XJ24"/>
<gene>
    <name evidence="9" type="ORF">DES41_108140</name>
</gene>
<feature type="domain" description="Acyl-CoA dehydrogenase/oxidase N-terminal" evidence="8">
    <location>
        <begin position="14"/>
        <end position="126"/>
    </location>
</feature>
<keyword evidence="3" id="KW-0285">Flavoprotein</keyword>
<comment type="caution">
    <text evidence="9">The sequence shown here is derived from an EMBL/GenBank/DDBJ whole genome shotgun (WGS) entry which is preliminary data.</text>
</comment>
<evidence type="ECO:0000256" key="3">
    <source>
        <dbReference type="ARBA" id="ARBA00022630"/>
    </source>
</evidence>
<keyword evidence="10" id="KW-1185">Reference proteome</keyword>
<evidence type="ECO:0000256" key="5">
    <source>
        <dbReference type="ARBA" id="ARBA00023002"/>
    </source>
</evidence>
<dbReference type="InterPro" id="IPR050741">
    <property type="entry name" value="Acyl-CoA_dehydrogenase"/>
</dbReference>
<dbReference type="Gene3D" id="1.10.540.10">
    <property type="entry name" value="Acyl-CoA dehydrogenase/oxidase, N-terminal domain"/>
    <property type="match status" value="1"/>
</dbReference>
<organism evidence="9 10">
    <name type="scientific">Pseudorhodoferax soli</name>
    <dbReference type="NCBI Taxonomy" id="545864"/>
    <lineage>
        <taxon>Bacteria</taxon>
        <taxon>Pseudomonadati</taxon>
        <taxon>Pseudomonadota</taxon>
        <taxon>Betaproteobacteria</taxon>
        <taxon>Burkholderiales</taxon>
        <taxon>Comamonadaceae</taxon>
    </lineage>
</organism>
<comment type="cofactor">
    <cofactor evidence="1">
        <name>FAD</name>
        <dbReference type="ChEBI" id="CHEBI:57692"/>
    </cofactor>
</comment>
<name>A0A368XJ24_9BURK</name>
<dbReference type="InterPro" id="IPR037069">
    <property type="entry name" value="AcylCoA_DH/ox_N_sf"/>
</dbReference>
<dbReference type="RefSeq" id="WP_114470515.1">
    <property type="nucleotide sequence ID" value="NZ_QPJK01000008.1"/>
</dbReference>
<feature type="domain" description="Acyl-CoA oxidase/dehydrogenase middle" evidence="7">
    <location>
        <begin position="130"/>
        <end position="225"/>
    </location>
</feature>
<evidence type="ECO:0000259" key="7">
    <source>
        <dbReference type="Pfam" id="PF02770"/>
    </source>
</evidence>
<dbReference type="InterPro" id="IPR009075">
    <property type="entry name" value="AcylCo_DH/oxidase_C"/>
</dbReference>
<keyword evidence="4" id="KW-0274">FAD</keyword>
<dbReference type="Gene3D" id="1.20.140.10">
    <property type="entry name" value="Butyryl-CoA Dehydrogenase, subunit A, domain 3"/>
    <property type="match status" value="1"/>
</dbReference>
<dbReference type="InterPro" id="IPR009100">
    <property type="entry name" value="AcylCoA_DH/oxidase_NM_dom_sf"/>
</dbReference>
<feature type="domain" description="Acyl-CoA dehydrogenase/oxidase C-terminal" evidence="6">
    <location>
        <begin position="237"/>
        <end position="389"/>
    </location>
</feature>
<dbReference type="InterPro" id="IPR013786">
    <property type="entry name" value="AcylCoA_DH/ox_N"/>
</dbReference>
<dbReference type="Proteomes" id="UP000252884">
    <property type="component" value="Unassembled WGS sequence"/>
</dbReference>
<protein>
    <submittedName>
        <fullName evidence="9">Acyl-CoA dehydrogenase</fullName>
    </submittedName>
</protein>
<dbReference type="GO" id="GO:0033539">
    <property type="term" value="P:fatty acid beta-oxidation using acyl-CoA dehydrogenase"/>
    <property type="evidence" value="ECO:0007669"/>
    <property type="project" value="TreeGrafter"/>
</dbReference>
<dbReference type="FunFam" id="2.40.110.10:FF:000002">
    <property type="entry name" value="Acyl-CoA dehydrogenase fadE12"/>
    <property type="match status" value="1"/>
</dbReference>
<evidence type="ECO:0000256" key="1">
    <source>
        <dbReference type="ARBA" id="ARBA00001974"/>
    </source>
</evidence>
<evidence type="ECO:0000313" key="10">
    <source>
        <dbReference type="Proteomes" id="UP000252884"/>
    </source>
</evidence>
<accession>A0A368XJ24</accession>
<dbReference type="GO" id="GO:0003995">
    <property type="term" value="F:acyl-CoA dehydrogenase activity"/>
    <property type="evidence" value="ECO:0007669"/>
    <property type="project" value="TreeGrafter"/>
</dbReference>
<evidence type="ECO:0000256" key="4">
    <source>
        <dbReference type="ARBA" id="ARBA00022827"/>
    </source>
</evidence>
<proteinExistence type="inferred from homology"/>
<dbReference type="OrthoDB" id="9770681at2"/>
<keyword evidence="5" id="KW-0560">Oxidoreductase</keyword>
<comment type="similarity">
    <text evidence="2">Belongs to the acyl-CoA dehydrogenase family.</text>
</comment>
<dbReference type="PANTHER" id="PTHR48083:SF28">
    <property type="entry name" value="ACYL-COA DEHYDROGENASE FAMILY PROTEIN (AFU_ORTHOLOGUE AFUA_6G10880)-RELATED"/>
    <property type="match status" value="1"/>
</dbReference>
<evidence type="ECO:0000256" key="2">
    <source>
        <dbReference type="ARBA" id="ARBA00009347"/>
    </source>
</evidence>
<sequence length="391" mass="42803">MDFLDAPALPFYFTPEHEQFRATLRGFIAREIAPHVNAWDEAETFPRELYARVAALGVQGLGYPEEYGGTPADIFYQLIVAEEFARCGCGGVQASLNSHSIALPPILKAGSAAIRQRVIPPVLRGEKIAALAVTEPSGGSDVAHLRTTAIRDGGHYVVDGEKTFITSGMRADFITTAVRTDPAVKGAGGISVLVVDGDTPGLTRTPLRKMGWWSSDTAHLRFDGCRVPVANLVGEENHGFKVFMQNFNSERLFMAALACGFAEVCLREAVDWARQRQIAGSALAERQVVRHKLMDMTQRIDSARTLLYELAWRIEHRHARPAQLVARVCLAKVQATQAMQFCADQAVQLLGGMGFMRGTASERIYREVKVMMIGGGSEEVMKDLAARQLGL</sequence>
<dbReference type="Gene3D" id="2.40.110.10">
    <property type="entry name" value="Butyryl-CoA Dehydrogenase, subunit A, domain 2"/>
    <property type="match status" value="1"/>
</dbReference>
<dbReference type="InterPro" id="IPR046373">
    <property type="entry name" value="Acyl-CoA_Oxase/DH_mid-dom_sf"/>
</dbReference>